<name>A0A8J8SJE1_9FIRM</name>
<sequence>MTSRELVYKTLNFENPERVPRQKWVLPWAQHHYPVELNQIGEDYPDDIIGAPGYNKVNDRSEGDPTEVGESTDAWGCKFLNYQKGIIGEVKEPLVKDDAWKDVNNVHIPREWLTIDIDKINAFCKNTDKFVMAGACPRPFEQLQFIRGTENLFIDLMLRPQGLLDFMKKMHAFNCEQLTLWASTDVDALSFMDDWGSQNSLLINPKVWVEFFKPMYKDYIDIAHDHGKKIFMHSDGYILDIYPHLIELGLDAINSQLFCMPMEELAKYKGKITFWGEIDRQQLLPYGSLEDIKHAVQQVKNNLWARGGCIAQCEFGPGAKPANVEKVFETWNLCL</sequence>
<keyword evidence="2" id="KW-0489">Methyltransferase</keyword>
<dbReference type="GO" id="GO:0032259">
    <property type="term" value="P:methylation"/>
    <property type="evidence" value="ECO:0007669"/>
    <property type="project" value="UniProtKB-KW"/>
</dbReference>
<keyword evidence="2" id="KW-0808">Transferase</keyword>
<gene>
    <name evidence="2" type="ORF">HZI73_25615</name>
</gene>
<dbReference type="GO" id="GO:0006779">
    <property type="term" value="P:porphyrin-containing compound biosynthetic process"/>
    <property type="evidence" value="ECO:0007669"/>
    <property type="project" value="InterPro"/>
</dbReference>
<dbReference type="PANTHER" id="PTHR47099">
    <property type="entry name" value="METHYLCOBAMIDE:COM METHYLTRANSFERASE MTBA"/>
    <property type="match status" value="1"/>
</dbReference>
<dbReference type="SUPFAM" id="SSF51726">
    <property type="entry name" value="UROD/MetE-like"/>
    <property type="match status" value="1"/>
</dbReference>
<proteinExistence type="predicted"/>
<dbReference type="InterPro" id="IPR000257">
    <property type="entry name" value="Uroporphyrinogen_deCOase"/>
</dbReference>
<dbReference type="InterPro" id="IPR038071">
    <property type="entry name" value="UROD/MetE-like_sf"/>
</dbReference>
<evidence type="ECO:0000313" key="2">
    <source>
        <dbReference type="EMBL" id="QUI25468.1"/>
    </source>
</evidence>
<dbReference type="Pfam" id="PF01208">
    <property type="entry name" value="URO-D"/>
    <property type="match status" value="1"/>
</dbReference>
<organism evidence="2 3">
    <name type="scientific">Vallitalea pronyensis</name>
    <dbReference type="NCBI Taxonomy" id="1348613"/>
    <lineage>
        <taxon>Bacteria</taxon>
        <taxon>Bacillati</taxon>
        <taxon>Bacillota</taxon>
        <taxon>Clostridia</taxon>
        <taxon>Lachnospirales</taxon>
        <taxon>Vallitaleaceae</taxon>
        <taxon>Vallitalea</taxon>
    </lineage>
</organism>
<dbReference type="Proteomes" id="UP000683246">
    <property type="component" value="Chromosome"/>
</dbReference>
<evidence type="ECO:0000259" key="1">
    <source>
        <dbReference type="Pfam" id="PF01208"/>
    </source>
</evidence>
<dbReference type="Gene3D" id="3.20.20.210">
    <property type="match status" value="1"/>
</dbReference>
<dbReference type="EMBL" id="CP058649">
    <property type="protein sequence ID" value="QUI25468.1"/>
    <property type="molecule type" value="Genomic_DNA"/>
</dbReference>
<evidence type="ECO:0000313" key="3">
    <source>
        <dbReference type="Proteomes" id="UP000683246"/>
    </source>
</evidence>
<dbReference type="GO" id="GO:0008168">
    <property type="term" value="F:methyltransferase activity"/>
    <property type="evidence" value="ECO:0007669"/>
    <property type="project" value="UniProtKB-KW"/>
</dbReference>
<dbReference type="PANTHER" id="PTHR47099:SF1">
    <property type="entry name" value="METHYLCOBAMIDE:COM METHYLTRANSFERASE MTBA"/>
    <property type="match status" value="1"/>
</dbReference>
<dbReference type="RefSeq" id="WP_212696172.1">
    <property type="nucleotide sequence ID" value="NZ_CP058649.1"/>
</dbReference>
<keyword evidence="3" id="KW-1185">Reference proteome</keyword>
<dbReference type="GO" id="GO:0004853">
    <property type="term" value="F:uroporphyrinogen decarboxylase activity"/>
    <property type="evidence" value="ECO:0007669"/>
    <property type="project" value="InterPro"/>
</dbReference>
<dbReference type="AlphaFoldDB" id="A0A8J8SJE1"/>
<feature type="domain" description="Uroporphyrinogen decarboxylase (URO-D)" evidence="1">
    <location>
        <begin position="74"/>
        <end position="330"/>
    </location>
</feature>
<protein>
    <submittedName>
        <fullName evidence="2">Methyltransferase</fullName>
    </submittedName>
</protein>
<dbReference type="KEGG" id="vpy:HZI73_25615"/>
<reference evidence="2" key="1">
    <citation type="submission" date="2020-07" db="EMBL/GenBank/DDBJ databases">
        <title>Vallitalea pronyensis genome.</title>
        <authorList>
            <person name="Postec A."/>
        </authorList>
    </citation>
    <scope>NUCLEOTIDE SEQUENCE</scope>
    <source>
        <strain evidence="2">FatNI3</strain>
    </source>
</reference>
<accession>A0A8J8SJE1</accession>
<dbReference type="InterPro" id="IPR052024">
    <property type="entry name" value="Methanogen_methyltrans"/>
</dbReference>